<comment type="caution">
    <text evidence="1">The sequence shown here is derived from an EMBL/GenBank/DDBJ whole genome shotgun (WGS) entry which is preliminary data.</text>
</comment>
<protein>
    <submittedName>
        <fullName evidence="1">NADH-dependent glutamate synthase 1</fullName>
    </submittedName>
</protein>
<gene>
    <name evidence="1" type="ORF">OWV82_006656</name>
</gene>
<name>A0ACC1YJH4_MELAZ</name>
<accession>A0ACC1YJH4</accession>
<dbReference type="EMBL" id="CM051396">
    <property type="protein sequence ID" value="KAJ4723268.1"/>
    <property type="molecule type" value="Genomic_DNA"/>
</dbReference>
<dbReference type="Proteomes" id="UP001164539">
    <property type="component" value="Chromosome 3"/>
</dbReference>
<sequence>MKWPKEICNSWQHRYWNPAKLSNAATMLQNTGIKILWLEMSTERQKEIIPDPLINYGMMKYFPNMGISTLTSRKGAQIFPNLGPFIRAHEICIDASKSKNPKDGPPQNATTTANAIDILSAKDEKGNSSGRQDNNGQSSSNDHACCYAITCIFKKAHALT</sequence>
<evidence type="ECO:0000313" key="2">
    <source>
        <dbReference type="Proteomes" id="UP001164539"/>
    </source>
</evidence>
<reference evidence="1 2" key="1">
    <citation type="journal article" date="2023" name="Science">
        <title>Complex scaffold remodeling in plant triterpene biosynthesis.</title>
        <authorList>
            <person name="De La Pena R."/>
            <person name="Hodgson H."/>
            <person name="Liu J.C."/>
            <person name="Stephenson M.J."/>
            <person name="Martin A.C."/>
            <person name="Owen C."/>
            <person name="Harkess A."/>
            <person name="Leebens-Mack J."/>
            <person name="Jimenez L.E."/>
            <person name="Osbourn A."/>
            <person name="Sattely E.S."/>
        </authorList>
    </citation>
    <scope>NUCLEOTIDE SEQUENCE [LARGE SCALE GENOMIC DNA]</scope>
    <source>
        <strain evidence="2">cv. JPN11</strain>
        <tissue evidence="1">Leaf</tissue>
    </source>
</reference>
<evidence type="ECO:0000313" key="1">
    <source>
        <dbReference type="EMBL" id="KAJ4723268.1"/>
    </source>
</evidence>
<proteinExistence type="predicted"/>
<keyword evidence="2" id="KW-1185">Reference proteome</keyword>
<organism evidence="1 2">
    <name type="scientific">Melia azedarach</name>
    <name type="common">Chinaberry tree</name>
    <dbReference type="NCBI Taxonomy" id="155640"/>
    <lineage>
        <taxon>Eukaryota</taxon>
        <taxon>Viridiplantae</taxon>
        <taxon>Streptophyta</taxon>
        <taxon>Embryophyta</taxon>
        <taxon>Tracheophyta</taxon>
        <taxon>Spermatophyta</taxon>
        <taxon>Magnoliopsida</taxon>
        <taxon>eudicotyledons</taxon>
        <taxon>Gunneridae</taxon>
        <taxon>Pentapetalae</taxon>
        <taxon>rosids</taxon>
        <taxon>malvids</taxon>
        <taxon>Sapindales</taxon>
        <taxon>Meliaceae</taxon>
        <taxon>Melia</taxon>
    </lineage>
</organism>